<sequence length="185" mass="19649">MRRLASVPHLHSRALSSKAFPYAAWLGGGGGERMKARRAMPCHAMPSLDDHLGIHPCRRTTGRPGSPSSEGRVTAPDPKNRLPACLPGRVSSTLRCAALRTGPARAVKTRGQTTAWVPWSVVPSAQAGWMPSMPSIASTSSSLSLSVCVCVRVSPSVARPTFVPATDALPTFQRCSPDRRSPPFG</sequence>
<organism evidence="2 3">
    <name type="scientific">Colletotrichum zoysiae</name>
    <dbReference type="NCBI Taxonomy" id="1216348"/>
    <lineage>
        <taxon>Eukaryota</taxon>
        <taxon>Fungi</taxon>
        <taxon>Dikarya</taxon>
        <taxon>Ascomycota</taxon>
        <taxon>Pezizomycotina</taxon>
        <taxon>Sordariomycetes</taxon>
        <taxon>Hypocreomycetidae</taxon>
        <taxon>Glomerellales</taxon>
        <taxon>Glomerellaceae</taxon>
        <taxon>Colletotrichum</taxon>
        <taxon>Colletotrichum graminicola species complex</taxon>
    </lineage>
</organism>
<keyword evidence="3" id="KW-1185">Reference proteome</keyword>
<gene>
    <name evidence="2" type="ORF">LX32DRAFT_243366</name>
</gene>
<protein>
    <submittedName>
        <fullName evidence="2">Uncharacterized protein</fullName>
    </submittedName>
</protein>
<comment type="caution">
    <text evidence="2">The sequence shown here is derived from an EMBL/GenBank/DDBJ whole genome shotgun (WGS) entry which is preliminary data.</text>
</comment>
<reference evidence="2" key="1">
    <citation type="submission" date="2021-06" db="EMBL/GenBank/DDBJ databases">
        <title>Comparative genomics, transcriptomics and evolutionary studies reveal genomic signatures of adaptation to plant cell wall in hemibiotrophic fungi.</title>
        <authorList>
            <consortium name="DOE Joint Genome Institute"/>
            <person name="Baroncelli R."/>
            <person name="Diaz J.F."/>
            <person name="Benocci T."/>
            <person name="Peng M."/>
            <person name="Battaglia E."/>
            <person name="Haridas S."/>
            <person name="Andreopoulos W."/>
            <person name="Labutti K."/>
            <person name="Pangilinan J."/>
            <person name="Floch G.L."/>
            <person name="Makela M.R."/>
            <person name="Henrissat B."/>
            <person name="Grigoriev I.V."/>
            <person name="Crouch J.A."/>
            <person name="De Vries R.P."/>
            <person name="Sukno S.A."/>
            <person name="Thon M.R."/>
        </authorList>
    </citation>
    <scope>NUCLEOTIDE SEQUENCE</scope>
    <source>
        <strain evidence="2">MAFF235873</strain>
    </source>
</reference>
<proteinExistence type="predicted"/>
<name>A0AAD9LUE2_9PEZI</name>
<feature type="region of interest" description="Disordered" evidence="1">
    <location>
        <begin position="56"/>
        <end position="83"/>
    </location>
</feature>
<dbReference type="EMBL" id="MU843096">
    <property type="protein sequence ID" value="KAK2021554.1"/>
    <property type="molecule type" value="Genomic_DNA"/>
</dbReference>
<dbReference type="AlphaFoldDB" id="A0AAD9LUE2"/>
<evidence type="ECO:0000313" key="2">
    <source>
        <dbReference type="EMBL" id="KAK2021554.1"/>
    </source>
</evidence>
<evidence type="ECO:0000313" key="3">
    <source>
        <dbReference type="Proteomes" id="UP001232148"/>
    </source>
</evidence>
<accession>A0AAD9LUE2</accession>
<evidence type="ECO:0000256" key="1">
    <source>
        <dbReference type="SAM" id="MobiDB-lite"/>
    </source>
</evidence>
<dbReference type="Proteomes" id="UP001232148">
    <property type="component" value="Unassembled WGS sequence"/>
</dbReference>